<reference evidence="1 2" key="1">
    <citation type="journal article" date="2019" name="Commun. Biol.">
        <title>The bagworm genome reveals a unique fibroin gene that provides high tensile strength.</title>
        <authorList>
            <person name="Kono N."/>
            <person name="Nakamura H."/>
            <person name="Ohtoshi R."/>
            <person name="Tomita M."/>
            <person name="Numata K."/>
            <person name="Arakawa K."/>
        </authorList>
    </citation>
    <scope>NUCLEOTIDE SEQUENCE [LARGE SCALE GENOMIC DNA]</scope>
</reference>
<keyword evidence="2" id="KW-1185">Reference proteome</keyword>
<evidence type="ECO:0000313" key="1">
    <source>
        <dbReference type="EMBL" id="GBP28126.1"/>
    </source>
</evidence>
<dbReference type="AlphaFoldDB" id="A0A4C1UQ72"/>
<dbReference type="EMBL" id="BGZK01000203">
    <property type="protein sequence ID" value="GBP28126.1"/>
    <property type="molecule type" value="Genomic_DNA"/>
</dbReference>
<gene>
    <name evidence="1" type="ORF">EVAR_76220_1</name>
</gene>
<dbReference type="Proteomes" id="UP000299102">
    <property type="component" value="Unassembled WGS sequence"/>
</dbReference>
<comment type="caution">
    <text evidence="1">The sequence shown here is derived from an EMBL/GenBank/DDBJ whole genome shotgun (WGS) entry which is preliminary data.</text>
</comment>
<accession>A0A4C1UQ72</accession>
<sequence length="263" mass="29870">MRSCSMHWGTIVQEEKIEFIYYVDQSPVSEIDATTTPREGSTLNRHGYCLEAIAMGKNTNRRKRSMISDEHRDTAVSNRSVISGRRFWAEFTSSGMSAHTVKTGHFVLSHSAGLAYMLITTPKTSRLRSTLSFSMHIPAVVVSLDRQVFECKERVIKEFISGCGIHEGEGNAIPPNSFYAAIDNVFDIGRLQDFPKRHQVENTASRRGTFDLLAMNDKWASVFIIILQTPYAFSWRTGCVKRSSRGELSRTYVGEMRERWNIV</sequence>
<protein>
    <submittedName>
        <fullName evidence="1">Uncharacterized protein</fullName>
    </submittedName>
</protein>
<organism evidence="1 2">
    <name type="scientific">Eumeta variegata</name>
    <name type="common">Bagworm moth</name>
    <name type="synonym">Eumeta japonica</name>
    <dbReference type="NCBI Taxonomy" id="151549"/>
    <lineage>
        <taxon>Eukaryota</taxon>
        <taxon>Metazoa</taxon>
        <taxon>Ecdysozoa</taxon>
        <taxon>Arthropoda</taxon>
        <taxon>Hexapoda</taxon>
        <taxon>Insecta</taxon>
        <taxon>Pterygota</taxon>
        <taxon>Neoptera</taxon>
        <taxon>Endopterygota</taxon>
        <taxon>Lepidoptera</taxon>
        <taxon>Glossata</taxon>
        <taxon>Ditrysia</taxon>
        <taxon>Tineoidea</taxon>
        <taxon>Psychidae</taxon>
        <taxon>Oiketicinae</taxon>
        <taxon>Eumeta</taxon>
    </lineage>
</organism>
<proteinExistence type="predicted"/>
<evidence type="ECO:0000313" key="2">
    <source>
        <dbReference type="Proteomes" id="UP000299102"/>
    </source>
</evidence>
<name>A0A4C1UQ72_EUMVA</name>